<evidence type="ECO:0000313" key="2">
    <source>
        <dbReference type="Proteomes" id="UP000051446"/>
    </source>
</evidence>
<organism evidence="1 2">
    <name type="scientific">Pseudomonas libanensis</name>
    <dbReference type="NCBI Taxonomy" id="75588"/>
    <lineage>
        <taxon>Bacteria</taxon>
        <taxon>Pseudomonadati</taxon>
        <taxon>Pseudomonadota</taxon>
        <taxon>Gammaproteobacteria</taxon>
        <taxon>Pseudomonadales</taxon>
        <taxon>Pseudomonadaceae</taxon>
        <taxon>Pseudomonas</taxon>
    </lineage>
</organism>
<comment type="caution">
    <text evidence="1">The sequence shown here is derived from an EMBL/GenBank/DDBJ whole genome shotgun (WGS) entry which is preliminary data.</text>
</comment>
<dbReference type="Proteomes" id="UP000051446">
    <property type="component" value="Unassembled WGS sequence"/>
</dbReference>
<evidence type="ECO:0000313" key="1">
    <source>
        <dbReference type="EMBL" id="KRP45275.1"/>
    </source>
</evidence>
<dbReference type="PATRIC" id="fig|75588.4.peg.4943"/>
<proteinExistence type="predicted"/>
<dbReference type="RefSeq" id="WP_057012493.1">
    <property type="nucleotide sequence ID" value="NZ_JYLH01000007.1"/>
</dbReference>
<dbReference type="AlphaFoldDB" id="A0A0R2YGG2"/>
<protein>
    <submittedName>
        <fullName evidence="1">Uncharacterized protein</fullName>
    </submittedName>
</protein>
<dbReference type="EMBL" id="JYLH01000007">
    <property type="protein sequence ID" value="KRP45275.1"/>
    <property type="molecule type" value="Genomic_DNA"/>
</dbReference>
<name>A0A0R2YGG2_9PSED</name>
<accession>A0A0R2YGG2</accession>
<gene>
    <name evidence="1" type="ORF">TU73_12660</name>
</gene>
<reference evidence="1 2" key="1">
    <citation type="submission" date="2015-02" db="EMBL/GenBank/DDBJ databases">
        <title>Pseudomonas helleri sp. nov. and Pseudomonas weihenstephanensis sp. nov., isolated from raw cows milk.</title>
        <authorList>
            <person name="von Neubeck M."/>
            <person name="Huptas C."/>
            <person name="Wenning M."/>
            <person name="Scherer S."/>
        </authorList>
    </citation>
    <scope>NUCLEOTIDE SEQUENCE [LARGE SCALE GENOMIC DNA]</scope>
    <source>
        <strain evidence="1 2">DSM 17149</strain>
    </source>
</reference>
<sequence>MTFQLIALPDVRTLAAALRAKLCREPVGFTPTRSTFAAPSPQARPAPPLAHWRICPDSGQLVQHWDHADPQDPHRPKVSSLAQASLMLGVYVSARAA</sequence>